<feature type="domain" description="CID" evidence="2">
    <location>
        <begin position="4"/>
        <end position="151"/>
    </location>
</feature>
<dbReference type="InterPro" id="IPR024638">
    <property type="entry name" value="Ctk3_N"/>
</dbReference>
<comment type="caution">
    <text evidence="3">The sequence shown here is derived from an EMBL/GenBank/DDBJ whole genome shotgun (WGS) entry which is preliminary data.</text>
</comment>
<dbReference type="PANTHER" id="PTHR28291:SF1">
    <property type="entry name" value="CTD KINASE SUBUNIT GAMMA"/>
    <property type="match status" value="1"/>
</dbReference>
<feature type="region of interest" description="Disordered" evidence="1">
    <location>
        <begin position="154"/>
        <end position="203"/>
    </location>
</feature>
<dbReference type="OrthoDB" id="21266at2759"/>
<dbReference type="GO" id="GO:0070692">
    <property type="term" value="C:CTDK-1 complex"/>
    <property type="evidence" value="ECO:0007669"/>
    <property type="project" value="InterPro"/>
</dbReference>
<feature type="compositionally biased region" description="Polar residues" evidence="1">
    <location>
        <begin position="271"/>
        <end position="294"/>
    </location>
</feature>
<dbReference type="GO" id="GO:0032786">
    <property type="term" value="P:positive regulation of DNA-templated transcription, elongation"/>
    <property type="evidence" value="ECO:0007669"/>
    <property type="project" value="InterPro"/>
</dbReference>
<dbReference type="InterPro" id="IPR006569">
    <property type="entry name" value="CID_dom"/>
</dbReference>
<feature type="region of interest" description="Disordered" evidence="1">
    <location>
        <begin position="270"/>
        <end position="308"/>
    </location>
</feature>
<evidence type="ECO:0000313" key="4">
    <source>
        <dbReference type="Proteomes" id="UP000812966"/>
    </source>
</evidence>
<evidence type="ECO:0000313" key="3">
    <source>
        <dbReference type="EMBL" id="KAG7562316.1"/>
    </source>
</evidence>
<dbReference type="InterPro" id="IPR024637">
    <property type="entry name" value="Ctk3_C"/>
</dbReference>
<dbReference type="AlphaFoldDB" id="A0A8K0JT68"/>
<dbReference type="PROSITE" id="PS51391">
    <property type="entry name" value="CID"/>
    <property type="match status" value="1"/>
</dbReference>
<feature type="compositionally biased region" description="Low complexity" evidence="1">
    <location>
        <begin position="157"/>
        <end position="176"/>
    </location>
</feature>
<organism evidence="3 4">
    <name type="scientific">Filobasidium floriforme</name>
    <dbReference type="NCBI Taxonomy" id="5210"/>
    <lineage>
        <taxon>Eukaryota</taxon>
        <taxon>Fungi</taxon>
        <taxon>Dikarya</taxon>
        <taxon>Basidiomycota</taxon>
        <taxon>Agaricomycotina</taxon>
        <taxon>Tremellomycetes</taxon>
        <taxon>Filobasidiales</taxon>
        <taxon>Filobasidiaceae</taxon>
        <taxon>Filobasidium</taxon>
    </lineage>
</organism>
<dbReference type="InterPro" id="IPR008942">
    <property type="entry name" value="ENTH_VHS"/>
</dbReference>
<gene>
    <name evidence="3" type="ORF">FFLO_02208</name>
</gene>
<evidence type="ECO:0000259" key="2">
    <source>
        <dbReference type="PROSITE" id="PS51391"/>
    </source>
</evidence>
<sequence length="375" mass="41188">MSLDPFEARLQFLGLLRKLSASQQSIQTVVSYALKYGRKCGEDLWDCIVEECGKGSLNTRINILYFLDTLCDPQTTSTLIPSASSSSTTDFPYTALLNRDVEKLVGLVVPDNKEGILNLLSTKQIVESFRNKRTIPVEVCDELVEKLERRRTAVPLATDPTNSATTSTSTSSSTPNSKKRPHPSSLTNFSRNDTLRRMEEDRERHKRLREGMWVLPIPGVGSVLPINTNGVDRPVAGGVSKLRAGAGLGQTIGSNSNASVNNGTALPGGSAFSSLNTSPASPSDNASTNTNPNKGRSDAQQQQQQPQALAEHVLVDPVDVEFEQLWETMSDFDDEDREDIMQENRIFARTRGRELQGQHRGYNSMDVDVPVHLVA</sequence>
<dbReference type="GO" id="GO:0045943">
    <property type="term" value="P:positive regulation of transcription by RNA polymerase I"/>
    <property type="evidence" value="ECO:0007669"/>
    <property type="project" value="TreeGrafter"/>
</dbReference>
<dbReference type="Gene3D" id="1.25.40.90">
    <property type="match status" value="1"/>
</dbReference>
<name>A0A8K0JT68_9TREE</name>
<dbReference type="Proteomes" id="UP000812966">
    <property type="component" value="Unassembled WGS sequence"/>
</dbReference>
<dbReference type="EMBL" id="JABELV010000034">
    <property type="protein sequence ID" value="KAG7562316.1"/>
    <property type="molecule type" value="Genomic_DNA"/>
</dbReference>
<dbReference type="InterPro" id="IPR042326">
    <property type="entry name" value="Ctk3"/>
</dbReference>
<evidence type="ECO:0000256" key="1">
    <source>
        <dbReference type="SAM" id="MobiDB-lite"/>
    </source>
</evidence>
<dbReference type="Pfam" id="PF12350">
    <property type="entry name" value="CTK3_C"/>
    <property type="match status" value="1"/>
</dbReference>
<dbReference type="Pfam" id="PF12243">
    <property type="entry name" value="CTK3"/>
    <property type="match status" value="1"/>
</dbReference>
<dbReference type="PANTHER" id="PTHR28291">
    <property type="entry name" value="CTD KINASE SUBUNIT GAMMA"/>
    <property type="match status" value="1"/>
</dbReference>
<reference evidence="3" key="1">
    <citation type="submission" date="2020-04" db="EMBL/GenBank/DDBJ databases">
        <title>Analysis of mating type loci in Filobasidium floriforme.</title>
        <authorList>
            <person name="Nowrousian M."/>
        </authorList>
    </citation>
    <scope>NUCLEOTIDE SEQUENCE</scope>
    <source>
        <strain evidence="3">CBS 6242</strain>
    </source>
</reference>
<feature type="compositionally biased region" description="Basic and acidic residues" evidence="1">
    <location>
        <begin position="193"/>
        <end position="203"/>
    </location>
</feature>
<keyword evidence="4" id="KW-1185">Reference proteome</keyword>
<accession>A0A8K0JT68</accession>
<protein>
    <recommendedName>
        <fullName evidence="2">CID domain-containing protein</fullName>
    </recommendedName>
</protein>
<proteinExistence type="predicted"/>